<gene>
    <name evidence="1" type="ORF">EYE42_02620</name>
</gene>
<organism evidence="1 2">
    <name type="scientific">Paracoccus subflavus</name>
    <dbReference type="NCBI Taxonomy" id="2528244"/>
    <lineage>
        <taxon>Bacteria</taxon>
        <taxon>Pseudomonadati</taxon>
        <taxon>Pseudomonadota</taxon>
        <taxon>Alphaproteobacteria</taxon>
        <taxon>Rhodobacterales</taxon>
        <taxon>Paracoccaceae</taxon>
        <taxon>Paracoccus</taxon>
    </lineage>
</organism>
<dbReference type="InterPro" id="IPR012349">
    <property type="entry name" value="Split_barrel_FMN-bd"/>
</dbReference>
<accession>A0A4V2JCV1</accession>
<evidence type="ECO:0000313" key="1">
    <source>
        <dbReference type="EMBL" id="TBN44031.1"/>
    </source>
</evidence>
<sequence length="159" mass="17473">MAATPLRPTDEDARRSARGMLAVMRHATLAVNDPQTGHPHLSRIACQPDAGGLPLALLSGLAVHSRILTLDPRAALLIEAQRDRGDPMTWPRLSLQVVARMVPRSETLRRRWLAAHPKAAVFIDLPDFRFWRLEPQSGLLNAGFGSAFRLTSADLTTCP</sequence>
<dbReference type="EMBL" id="SISK01000001">
    <property type="protein sequence ID" value="TBN44031.1"/>
    <property type="molecule type" value="Genomic_DNA"/>
</dbReference>
<dbReference type="SUPFAM" id="SSF50475">
    <property type="entry name" value="FMN-binding split barrel"/>
    <property type="match status" value="1"/>
</dbReference>
<evidence type="ECO:0000313" key="2">
    <source>
        <dbReference type="Proteomes" id="UP000293520"/>
    </source>
</evidence>
<keyword evidence="2" id="KW-1185">Reference proteome</keyword>
<dbReference type="AlphaFoldDB" id="A0A4V2JCV1"/>
<name>A0A4V2JCV1_9RHOB</name>
<reference evidence="1 2" key="1">
    <citation type="submission" date="2019-02" db="EMBL/GenBank/DDBJ databases">
        <title>Paracoccus subflavus sp. nov., isolated from marine sediment of the Pacific Ocean.</title>
        <authorList>
            <person name="Zhang G."/>
        </authorList>
    </citation>
    <scope>NUCLEOTIDE SEQUENCE [LARGE SCALE GENOMIC DNA]</scope>
    <source>
        <strain evidence="1 2">GY0581</strain>
    </source>
</reference>
<protein>
    <submittedName>
        <fullName evidence="1">Pyridoxamine 5-phosphate oxidase</fullName>
    </submittedName>
</protein>
<dbReference type="OrthoDB" id="9814594at2"/>
<dbReference type="RefSeq" id="WP_130989731.1">
    <property type="nucleotide sequence ID" value="NZ_SISK01000001.1"/>
</dbReference>
<proteinExistence type="predicted"/>
<comment type="caution">
    <text evidence="1">The sequence shown here is derived from an EMBL/GenBank/DDBJ whole genome shotgun (WGS) entry which is preliminary data.</text>
</comment>
<dbReference type="Gene3D" id="2.30.110.10">
    <property type="entry name" value="Electron Transport, Fmn-binding Protein, Chain A"/>
    <property type="match status" value="1"/>
</dbReference>
<dbReference type="Proteomes" id="UP000293520">
    <property type="component" value="Unassembled WGS sequence"/>
</dbReference>